<dbReference type="PIRSF" id="PIRSF028477">
    <property type="entry name" value="UCP028477"/>
    <property type="match status" value="1"/>
</dbReference>
<dbReference type="InterPro" id="IPR014547">
    <property type="entry name" value="UCP028477"/>
</dbReference>
<keyword evidence="3" id="KW-1185">Reference proteome</keyword>
<evidence type="ECO:0000313" key="3">
    <source>
        <dbReference type="Proteomes" id="UP000516028"/>
    </source>
</evidence>
<dbReference type="Pfam" id="PF09916">
    <property type="entry name" value="DUF2145"/>
    <property type="match status" value="1"/>
</dbReference>
<name>A0A7H0GH83_9BURK</name>
<keyword evidence="1" id="KW-0732">Signal</keyword>
<dbReference type="EMBL" id="CP060783">
    <property type="protein sequence ID" value="QNP47649.1"/>
    <property type="molecule type" value="Genomic_DNA"/>
</dbReference>
<dbReference type="KEGG" id="daer:H9K75_15695"/>
<dbReference type="RefSeq" id="WP_187723329.1">
    <property type="nucleotide sequence ID" value="NZ_CP060783.1"/>
</dbReference>
<sequence>MRRNPLPPFRHAAVLALAATALTMAAGPAHAGRSCEQKPPTVQTIRKGMELAGQTARALDATGAKLVMLGRAGQDLSKYQLRYSHLGWAYKTPEGRWRVVHKLNECGTAVAHIYRQGLGEFFLDDLWRYEAVWVVPNPEVQERMLSVLQDRRKILALHQPRYNMVSYPWATKYQQSNQWALEALAMAMEPTVTTREQAQAWLRFKGYEPSAMKIGAMTRLGGRMTSANVAFDDHPNEKRFADRIETVTVDSVMQFAQRAQLSGAQQTLRID</sequence>
<feature type="chain" id="PRO_5028986863" evidence="1">
    <location>
        <begin position="32"/>
        <end position="271"/>
    </location>
</feature>
<reference evidence="2 3" key="1">
    <citation type="submission" date="2020-08" db="EMBL/GenBank/DDBJ databases">
        <title>Genome sequence of Diaphorobacter aerolatus KACC 16536T.</title>
        <authorList>
            <person name="Hyun D.-W."/>
            <person name="Bae J.-W."/>
        </authorList>
    </citation>
    <scope>NUCLEOTIDE SEQUENCE [LARGE SCALE GENOMIC DNA]</scope>
    <source>
        <strain evidence="2 3">KACC 16536</strain>
    </source>
</reference>
<dbReference type="AlphaFoldDB" id="A0A7H0GH83"/>
<feature type="signal peptide" evidence="1">
    <location>
        <begin position="1"/>
        <end position="31"/>
    </location>
</feature>
<organism evidence="2 3">
    <name type="scientific">Diaphorobacter aerolatus</name>
    <dbReference type="NCBI Taxonomy" id="1288495"/>
    <lineage>
        <taxon>Bacteria</taxon>
        <taxon>Pseudomonadati</taxon>
        <taxon>Pseudomonadota</taxon>
        <taxon>Betaproteobacteria</taxon>
        <taxon>Burkholderiales</taxon>
        <taxon>Comamonadaceae</taxon>
        <taxon>Diaphorobacter</taxon>
    </lineage>
</organism>
<gene>
    <name evidence="2" type="ORF">H9K75_15695</name>
</gene>
<accession>A0A7H0GH83</accession>
<protein>
    <submittedName>
        <fullName evidence="2">DUF2145 domain-containing protein</fullName>
    </submittedName>
</protein>
<dbReference type="Proteomes" id="UP000516028">
    <property type="component" value="Chromosome"/>
</dbReference>
<evidence type="ECO:0000313" key="2">
    <source>
        <dbReference type="EMBL" id="QNP47649.1"/>
    </source>
</evidence>
<evidence type="ECO:0000256" key="1">
    <source>
        <dbReference type="SAM" id="SignalP"/>
    </source>
</evidence>
<proteinExistence type="predicted"/>